<feature type="binding site" evidence="8">
    <location>
        <position position="166"/>
    </location>
    <ligand>
        <name>Fe cation</name>
        <dbReference type="ChEBI" id="CHEBI:24875"/>
        <label>1</label>
    </ligand>
</feature>
<comment type="subcellular location">
    <subcellularLocation>
        <location evidence="8">Mitochondrion inner membrane</location>
        <topology evidence="8">Peripheral membrane protein</topology>
        <orientation evidence="8">Matrix side</orientation>
    </subcellularLocation>
</comment>
<evidence type="ECO:0000256" key="2">
    <source>
        <dbReference type="ARBA" id="ARBA00022688"/>
    </source>
</evidence>
<dbReference type="EMBL" id="CAJOBD010001297">
    <property type="protein sequence ID" value="CAF3784737.1"/>
    <property type="molecule type" value="Genomic_DNA"/>
</dbReference>
<evidence type="ECO:0000313" key="13">
    <source>
        <dbReference type="Proteomes" id="UP000663836"/>
    </source>
</evidence>
<dbReference type="GO" id="GO:0016709">
    <property type="term" value="F:oxidoreductase activity, acting on paired donors, with incorporation or reduction of molecular oxygen, NAD(P)H as one donor, and incorporation of one atom of oxygen"/>
    <property type="evidence" value="ECO:0007669"/>
    <property type="project" value="UniProtKB-UniRule"/>
</dbReference>
<evidence type="ECO:0000256" key="5">
    <source>
        <dbReference type="ARBA" id="ARBA00023004"/>
    </source>
</evidence>
<dbReference type="GO" id="GO:0005634">
    <property type="term" value="C:nucleus"/>
    <property type="evidence" value="ECO:0007669"/>
    <property type="project" value="TreeGrafter"/>
</dbReference>
<dbReference type="GO" id="GO:0008682">
    <property type="term" value="F:3-demethoxyubiquinol 3-hydroxylase activity"/>
    <property type="evidence" value="ECO:0007669"/>
    <property type="project" value="UniProtKB-EC"/>
</dbReference>
<comment type="caution">
    <text evidence="12">The sequence shown here is derived from an EMBL/GenBank/DDBJ whole genome shotgun (WGS) entry which is preliminary data.</text>
</comment>
<keyword evidence="14" id="KW-1185">Reference proteome</keyword>
<gene>
    <name evidence="12" type="ORF">JBS370_LOCUS14412</name>
    <name evidence="11" type="ORF">JXQ802_LOCUS13239</name>
    <name evidence="10" type="ORF">PYM288_LOCUS11874</name>
    <name evidence="9" type="ORF">ZHD862_LOCUS5784</name>
</gene>
<dbReference type="Gene3D" id="1.20.1260.10">
    <property type="match status" value="1"/>
</dbReference>
<dbReference type="PANTHER" id="PTHR11237">
    <property type="entry name" value="COENZYME Q10 BIOSYNTHESIS PROTEIN 7"/>
    <property type="match status" value="1"/>
</dbReference>
<evidence type="ECO:0000256" key="1">
    <source>
        <dbReference type="ARBA" id="ARBA00004749"/>
    </source>
</evidence>
<keyword evidence="8" id="KW-0496">Mitochondrion</keyword>
<dbReference type="SUPFAM" id="SSF47240">
    <property type="entry name" value="Ferritin-like"/>
    <property type="match status" value="1"/>
</dbReference>
<feature type="binding site" evidence="8">
    <location>
        <position position="77"/>
    </location>
    <ligand>
        <name>Fe cation</name>
        <dbReference type="ChEBI" id="CHEBI:24875"/>
        <label>2</label>
    </ligand>
</feature>
<dbReference type="EMBL" id="CAJNOL010000282">
    <property type="protein sequence ID" value="CAF0982249.1"/>
    <property type="molecule type" value="Genomic_DNA"/>
</dbReference>
<dbReference type="UniPathway" id="UPA00232"/>
<dbReference type="CDD" id="cd01042">
    <property type="entry name" value="DMQH"/>
    <property type="match status" value="1"/>
</dbReference>
<dbReference type="Proteomes" id="UP000663870">
    <property type="component" value="Unassembled WGS sequence"/>
</dbReference>
<dbReference type="EMBL" id="CAJNOH010000210">
    <property type="protein sequence ID" value="CAF0946315.1"/>
    <property type="molecule type" value="Genomic_DNA"/>
</dbReference>
<dbReference type="Pfam" id="PF03232">
    <property type="entry name" value="COQ7"/>
    <property type="match status" value="1"/>
</dbReference>
<evidence type="ECO:0000313" key="12">
    <source>
        <dbReference type="EMBL" id="CAF3784737.1"/>
    </source>
</evidence>
<organism evidence="12 13">
    <name type="scientific">Rotaria sordida</name>
    <dbReference type="NCBI Taxonomy" id="392033"/>
    <lineage>
        <taxon>Eukaryota</taxon>
        <taxon>Metazoa</taxon>
        <taxon>Spiralia</taxon>
        <taxon>Gnathifera</taxon>
        <taxon>Rotifera</taxon>
        <taxon>Eurotatoria</taxon>
        <taxon>Bdelloidea</taxon>
        <taxon>Philodinida</taxon>
        <taxon>Philodinidae</taxon>
        <taxon>Rotaria</taxon>
    </lineage>
</organism>
<name>A0A819AF41_9BILA</name>
<evidence type="ECO:0000313" key="10">
    <source>
        <dbReference type="EMBL" id="CAF0946315.1"/>
    </source>
</evidence>
<dbReference type="Proteomes" id="UP000663864">
    <property type="component" value="Unassembled WGS sequence"/>
</dbReference>
<dbReference type="AlphaFoldDB" id="A0A819AF41"/>
<dbReference type="GO" id="GO:0006744">
    <property type="term" value="P:ubiquinone biosynthetic process"/>
    <property type="evidence" value="ECO:0007669"/>
    <property type="project" value="UniProtKB-UniRule"/>
</dbReference>
<feature type="binding site" evidence="8">
    <location>
        <position position="80"/>
    </location>
    <ligand>
        <name>Fe cation</name>
        <dbReference type="ChEBI" id="CHEBI:24875"/>
        <label>1</label>
    </ligand>
</feature>
<dbReference type="GO" id="GO:0010468">
    <property type="term" value="P:regulation of gene expression"/>
    <property type="evidence" value="ECO:0007669"/>
    <property type="project" value="TreeGrafter"/>
</dbReference>
<feature type="binding site" evidence="8">
    <location>
        <position position="169"/>
    </location>
    <ligand>
        <name>Fe cation</name>
        <dbReference type="ChEBI" id="CHEBI:24875"/>
        <label>2</label>
    </ligand>
</feature>
<evidence type="ECO:0000313" key="9">
    <source>
        <dbReference type="EMBL" id="CAF0869021.1"/>
    </source>
</evidence>
<evidence type="ECO:0000256" key="8">
    <source>
        <dbReference type="HAMAP-Rule" id="MF_03194"/>
    </source>
</evidence>
<keyword evidence="6 8" id="KW-0503">Monooxygenase</keyword>
<dbReference type="InterPro" id="IPR012347">
    <property type="entry name" value="Ferritin-like"/>
</dbReference>
<dbReference type="EC" id="1.14.99.60" evidence="8"/>
<comment type="cofactor">
    <cofactor evidence="8">
        <name>Fe cation</name>
        <dbReference type="ChEBI" id="CHEBI:24875"/>
    </cofactor>
    <text evidence="8">Binds 2 iron ions per subunit.</text>
</comment>
<evidence type="ECO:0000256" key="6">
    <source>
        <dbReference type="ARBA" id="ARBA00023033"/>
    </source>
</evidence>
<sequence>MSRLLLRGISRLESNRFLSSLTSFEDKPEQKTRELLDKIIRVDHAGELAADRIYAGQMAVLGRTDVGPTIQHMWDEEKAHLAKFNELIPKYKARPSALLPLWNIAGYALGAGTALLGKEAAMACTVAVEAVISEHYNNQLRDLMEHADHNKDKELIDTIKKFRDDESQHHDIGLANKAEQAPFYQNLTSVIKMGCRLGIYLAERI</sequence>
<keyword evidence="3 8" id="KW-0479">Metal-binding</keyword>
<evidence type="ECO:0000256" key="7">
    <source>
        <dbReference type="ARBA" id="ARBA00023136"/>
    </source>
</evidence>
<keyword evidence="8" id="KW-0999">Mitochondrion inner membrane</keyword>
<comment type="catalytic activity">
    <reaction evidence="8">
        <text>a 5-methoxy-2-methyl-3-(all-trans-polyprenyl)benzene-1,4-diol + AH2 + O2 = a 3-demethylubiquinol + A + H2O</text>
        <dbReference type="Rhea" id="RHEA:50908"/>
        <dbReference type="Rhea" id="RHEA-COMP:10859"/>
        <dbReference type="Rhea" id="RHEA-COMP:10914"/>
        <dbReference type="ChEBI" id="CHEBI:13193"/>
        <dbReference type="ChEBI" id="CHEBI:15377"/>
        <dbReference type="ChEBI" id="CHEBI:15379"/>
        <dbReference type="ChEBI" id="CHEBI:17499"/>
        <dbReference type="ChEBI" id="CHEBI:84167"/>
        <dbReference type="ChEBI" id="CHEBI:84422"/>
        <dbReference type="EC" id="1.14.99.60"/>
    </reaction>
</comment>
<keyword evidence="2 8" id="KW-0831">Ubiquinone biosynthesis</keyword>
<dbReference type="InterPro" id="IPR011566">
    <property type="entry name" value="Ubq_synth_Coq7"/>
</dbReference>
<dbReference type="GO" id="GO:0031314">
    <property type="term" value="C:extrinsic component of mitochondrial inner membrane"/>
    <property type="evidence" value="ECO:0007669"/>
    <property type="project" value="UniProtKB-UniRule"/>
</dbReference>
<dbReference type="PANTHER" id="PTHR11237:SF4">
    <property type="entry name" value="5-DEMETHOXYUBIQUINONE HYDROXYLASE, MITOCHONDRIAL"/>
    <property type="match status" value="1"/>
</dbReference>
<dbReference type="GO" id="GO:0046872">
    <property type="term" value="F:metal ion binding"/>
    <property type="evidence" value="ECO:0007669"/>
    <property type="project" value="UniProtKB-KW"/>
</dbReference>
<evidence type="ECO:0000256" key="4">
    <source>
        <dbReference type="ARBA" id="ARBA00023002"/>
    </source>
</evidence>
<feature type="binding site" evidence="8">
    <location>
        <position position="129"/>
    </location>
    <ligand>
        <name>Fe cation</name>
        <dbReference type="ChEBI" id="CHEBI:24875"/>
        <label>2</label>
    </ligand>
</feature>
<keyword evidence="5 8" id="KW-0408">Iron</keyword>
<proteinExistence type="inferred from homology"/>
<dbReference type="EMBL" id="CAJNOT010000156">
    <property type="protein sequence ID" value="CAF0869021.1"/>
    <property type="molecule type" value="Genomic_DNA"/>
</dbReference>
<accession>A0A819AF41</accession>
<evidence type="ECO:0000256" key="3">
    <source>
        <dbReference type="ARBA" id="ARBA00022723"/>
    </source>
</evidence>
<dbReference type="InterPro" id="IPR009078">
    <property type="entry name" value="Ferritin-like_SF"/>
</dbReference>
<dbReference type="GO" id="GO:2000377">
    <property type="term" value="P:regulation of reactive oxygen species metabolic process"/>
    <property type="evidence" value="ECO:0007669"/>
    <property type="project" value="TreeGrafter"/>
</dbReference>
<feature type="binding site" evidence="8">
    <location>
        <position position="166"/>
    </location>
    <ligand>
        <name>Fe cation</name>
        <dbReference type="ChEBI" id="CHEBI:24875"/>
        <label>2</label>
    </ligand>
</feature>
<evidence type="ECO:0000313" key="14">
    <source>
        <dbReference type="Proteomes" id="UP000663870"/>
    </source>
</evidence>
<comment type="subunit">
    <text evidence="8">Component of a multi-subunit COQ enzyme complex.</text>
</comment>
<protein>
    <recommendedName>
        <fullName evidence="8">5-demethoxyubiquinone hydroxylase, mitochondrial</fullName>
        <shortName evidence="8">DMQ hydroxylase</shortName>
        <ecNumber evidence="8">1.14.99.60</ecNumber>
    </recommendedName>
    <alternativeName>
        <fullName evidence="8">Ubiquinone biosynthesis monooxygenase COQ7</fullName>
    </alternativeName>
</protein>
<evidence type="ECO:0000313" key="11">
    <source>
        <dbReference type="EMBL" id="CAF0982249.1"/>
    </source>
</evidence>
<comment type="similarity">
    <text evidence="8">Belongs to the COQ7 family.</text>
</comment>
<comment type="function">
    <text evidence="8">Catalyzes the hydroxylation of 2-polyprenyl-3-methyl-6-methoxy-1,4-benzoquinol (DMQH2) during ubiquinone biosynthesis. Has also a structural role in the COQ enzyme complex, stabilizing other COQ polypeptides. Involved in lifespan determination in a ubiquinone-independent manner.</text>
</comment>
<comment type="pathway">
    <text evidence="1 8">Cofactor biosynthesis; ubiquinone biosynthesis.</text>
</comment>
<dbReference type="Proteomes" id="UP000663836">
    <property type="component" value="Unassembled WGS sequence"/>
</dbReference>
<feature type="binding site" evidence="8">
    <location>
        <position position="47"/>
    </location>
    <ligand>
        <name>Fe cation</name>
        <dbReference type="ChEBI" id="CHEBI:24875"/>
        <label>1</label>
    </ligand>
</feature>
<keyword evidence="7 8" id="KW-0472">Membrane</keyword>
<dbReference type="HAMAP" id="MF_01658">
    <property type="entry name" value="COQ7"/>
    <property type="match status" value="1"/>
</dbReference>
<dbReference type="Proteomes" id="UP000663854">
    <property type="component" value="Unassembled WGS sequence"/>
</dbReference>
<feature type="binding site" evidence="8">
    <location>
        <position position="77"/>
    </location>
    <ligand>
        <name>Fe cation</name>
        <dbReference type="ChEBI" id="CHEBI:24875"/>
        <label>1</label>
    </ligand>
</feature>
<reference evidence="12" key="1">
    <citation type="submission" date="2021-02" db="EMBL/GenBank/DDBJ databases">
        <authorList>
            <person name="Nowell W R."/>
        </authorList>
    </citation>
    <scope>NUCLEOTIDE SEQUENCE</scope>
</reference>
<keyword evidence="4 8" id="KW-0560">Oxidoreductase</keyword>
<dbReference type="GO" id="GO:0008340">
    <property type="term" value="P:determination of adult lifespan"/>
    <property type="evidence" value="ECO:0007669"/>
    <property type="project" value="TreeGrafter"/>
</dbReference>